<feature type="non-terminal residue" evidence="1">
    <location>
        <position position="1"/>
    </location>
</feature>
<organism evidence="1 2">
    <name type="scientific">Rhizoctonia solani</name>
    <dbReference type="NCBI Taxonomy" id="456999"/>
    <lineage>
        <taxon>Eukaryota</taxon>
        <taxon>Fungi</taxon>
        <taxon>Dikarya</taxon>
        <taxon>Basidiomycota</taxon>
        <taxon>Agaricomycotina</taxon>
        <taxon>Agaricomycetes</taxon>
        <taxon>Cantharellales</taxon>
        <taxon>Ceratobasidiaceae</taxon>
        <taxon>Rhizoctonia</taxon>
    </lineage>
</organism>
<dbReference type="EMBL" id="JACYCD010000434">
    <property type="protein sequence ID" value="KAF8694349.1"/>
    <property type="molecule type" value="Genomic_DNA"/>
</dbReference>
<gene>
    <name evidence="1" type="ORF">RHS03_08199</name>
</gene>
<sequence>MHSLYRPVDPSRTILFMVEDPDDELYWKRVFAFHQPPPTHILGLMDITYDLEGTGKEEKLALLVWGTCKLVDGHTFDMELTYSGNRAQASSSVLSLYMDNYVEELLISSVVYDMPFDSQSLEAGLPVAPRWEYQRVQSQIHALLGQRINGSLSFKAIYEKEEVVPERIYLHGDPFLFEYPPTNNQFEDYWEDLQDKEDNIPACIINRRYQSTTPSVAPEYIFNEPAAQPGNSQSGVTQRDLVARSHNLMLGYCRYGHTARLAYWKQLQESIVDVDCLSLITTHLWLSSLMAAPDRSILYLDPKLVAIILDLDHRGPAGVNGNISELFERQVLWEQMGPLSTVLALLNMDELCEPSPGKLSWMLLELRVEHGQVTMVEVILAPCMHYDKAQFTQLMIRLIEALNQILPTRPLVSQTSKVQQKTHSLILPPPFSKESIVLVMMAYLCGKLLDQQVATVEVQAMRQGLCFYFDSTLQNLEVDYSFPWPGLTNNLGALLTECNEADVARRRFHLASNQEPSPIEMFPLRRSYTATVATPGPSEPFFLELAQSCSSHKQGLLVHTSGRSIEALDKAILLGQYPSFDPLFNTLLDGANSLSLDELTNLVYSLGGPENAATHRLLMTGEHNNTLLSLDWEKDAIHPEPEWLLSGYDMDSLSLTCFDVPEILEAGSYHPYPNQDLSLMHSNELTVDLQGKDIKMHTCKYKPTFYILVGTRWRNMPRTSEMEDWYHTFLTALRILRNKVPYHLQHAVEKTIEALPTTYQMASSQVNQGGGSRSFLGHRLEPVVLNLVFPLVRQIINKTLELAKYWNYFFHICGINLKLATMNIHGRDDNNPLKYALQSYSFIDWFAQNPHDIVVDIGWTANVHRPSLPEELKRSTMLFRYAPMRELLRPGYKTPHFDRYCSSFAVGGGRALPRADVRRDSGVAKVQFYPKDMVLTYRHCNKSVGANFTAAEALNMGNRSKFSAAMKAFQDVMLEADSYGLRFEVRMSAWGANHFMKKDPRDVLDRMLAADAIVCYPTESLARFKVMLSRGWSSIIQRQSQLSAVSRGSPEVVLLTSVLAYWLKSLVKRPNEQSATKQMVEDLQLTEAARS</sequence>
<accession>A0A8H7HL35</accession>
<protein>
    <submittedName>
        <fullName evidence="1">Uncharacterized protein</fullName>
    </submittedName>
</protein>
<name>A0A8H7HL35_9AGAM</name>
<reference evidence="1" key="1">
    <citation type="submission" date="2020-09" db="EMBL/GenBank/DDBJ databases">
        <title>Comparative genome analyses of four rice-infecting Rhizoctonia solani isolates reveal extensive enrichment of homogalacturonan modification genes.</title>
        <authorList>
            <person name="Lee D.-Y."/>
            <person name="Jeon J."/>
            <person name="Kim K.-T."/>
            <person name="Cheong K."/>
            <person name="Song H."/>
            <person name="Choi G."/>
            <person name="Ko J."/>
            <person name="Opiyo S.O."/>
            <person name="Zuo S."/>
            <person name="Madhav S."/>
            <person name="Lee Y.-H."/>
            <person name="Wang G.-L."/>
        </authorList>
    </citation>
    <scope>NUCLEOTIDE SEQUENCE</scope>
    <source>
        <strain evidence="1">AG1-IA WGL</strain>
    </source>
</reference>
<dbReference type="Proteomes" id="UP000602905">
    <property type="component" value="Unassembled WGS sequence"/>
</dbReference>
<evidence type="ECO:0000313" key="1">
    <source>
        <dbReference type="EMBL" id="KAF8694349.1"/>
    </source>
</evidence>
<dbReference type="OrthoDB" id="3238634at2759"/>
<dbReference type="AlphaFoldDB" id="A0A8H7HL35"/>
<evidence type="ECO:0000313" key="2">
    <source>
        <dbReference type="Proteomes" id="UP000602905"/>
    </source>
</evidence>
<comment type="caution">
    <text evidence="1">The sequence shown here is derived from an EMBL/GenBank/DDBJ whole genome shotgun (WGS) entry which is preliminary data.</text>
</comment>
<proteinExistence type="predicted"/>